<evidence type="ECO:0000313" key="1">
    <source>
        <dbReference type="EMBL" id="VAV87580.1"/>
    </source>
</evidence>
<reference evidence="1" key="1">
    <citation type="submission" date="2018-06" db="EMBL/GenBank/DDBJ databases">
        <authorList>
            <person name="Zhirakovskaya E."/>
        </authorList>
    </citation>
    <scope>NUCLEOTIDE SEQUENCE</scope>
</reference>
<protein>
    <submittedName>
        <fullName evidence="1">Uncharacterized protein</fullName>
    </submittedName>
</protein>
<accession>A0A3B0R2P7</accession>
<gene>
    <name evidence="1" type="ORF">MNBD_ALPHA08-1405</name>
</gene>
<dbReference type="AlphaFoldDB" id="A0A3B0R2P7"/>
<organism evidence="1">
    <name type="scientific">hydrothermal vent metagenome</name>
    <dbReference type="NCBI Taxonomy" id="652676"/>
    <lineage>
        <taxon>unclassified sequences</taxon>
        <taxon>metagenomes</taxon>
        <taxon>ecological metagenomes</taxon>
    </lineage>
</organism>
<proteinExistence type="predicted"/>
<dbReference type="EMBL" id="UOEC01000031">
    <property type="protein sequence ID" value="VAV87580.1"/>
    <property type="molecule type" value="Genomic_DNA"/>
</dbReference>
<name>A0A3B0R2P7_9ZZZZ</name>
<sequence length="54" mass="5670">MTTQTADVKFLKRILFCLVAATLAAGTLAGIATVNAGPQATNVTIFKYQLNIGQ</sequence>